<dbReference type="GO" id="GO:0016757">
    <property type="term" value="F:glycosyltransferase activity"/>
    <property type="evidence" value="ECO:0007669"/>
    <property type="project" value="UniProtKB-KW"/>
</dbReference>
<gene>
    <name evidence="3" type="ORF">PXH66_00140</name>
</gene>
<dbReference type="EMBL" id="CP119075">
    <property type="protein sequence ID" value="WED65261.1"/>
    <property type="molecule type" value="Genomic_DNA"/>
</dbReference>
<evidence type="ECO:0000313" key="3">
    <source>
        <dbReference type="EMBL" id="WED65261.1"/>
    </source>
</evidence>
<dbReference type="CDD" id="cd03801">
    <property type="entry name" value="GT4_PimA-like"/>
    <property type="match status" value="1"/>
</dbReference>
<evidence type="ECO:0000256" key="1">
    <source>
        <dbReference type="ARBA" id="ARBA00022676"/>
    </source>
</evidence>
<name>A0AAE9ZXE2_9BACT</name>
<evidence type="ECO:0000256" key="2">
    <source>
        <dbReference type="ARBA" id="ARBA00022679"/>
    </source>
</evidence>
<reference evidence="3" key="1">
    <citation type="submission" date="2023-03" db="EMBL/GenBank/DDBJ databases">
        <title>Lomoglobus Profundus gen. nov., sp. nov., a novel member of the phylum Verrucomicrobia, isolated from deep-marine sediment of South China Sea.</title>
        <authorList>
            <person name="Ahmad T."/>
            <person name="Ishaq S.E."/>
            <person name="Wang F."/>
        </authorList>
    </citation>
    <scope>NUCLEOTIDE SEQUENCE</scope>
    <source>
        <strain evidence="3">LMO-M01</strain>
    </source>
</reference>
<dbReference type="PANTHER" id="PTHR12526">
    <property type="entry name" value="GLYCOSYLTRANSFERASE"/>
    <property type="match status" value="1"/>
</dbReference>
<keyword evidence="4" id="KW-1185">Reference proteome</keyword>
<sequence>MKLLILAQTPPPLHGQSLMVRTLCDGLRDTAPEMEVHHVNLPLSAHTADIGRWRLGKLGVMWHAIRQTRRILRRHGPMTLYYVPAPGKRSALYRDWLLMFCCRGRAERLVLHWHATGLGRWLQDHATAFERALTRRALGRADLSLVLGEALRADAAMLHPIRTEVLRNGIEDPCTTWQRRPPTPTPLNVLFISRCSRAKGVLIALAGVAEAHRRRPGSVRLTVAGDFEDEATARAFNDIVRRSGAPVEHVGFAGDEAKHNLFSFADVMVFPSRYEHEAHPLVVIEALAHDLPVIVSNWRAVAENLPPDHTYVVKLDRDTPHAIADALEQVAATPRPDGAARQHFLNHYHRDRFIQGFTHALDT</sequence>
<dbReference type="Gene3D" id="3.40.50.2000">
    <property type="entry name" value="Glycogen Phosphorylase B"/>
    <property type="match status" value="2"/>
</dbReference>
<dbReference type="KEGG" id="slom:PXH66_00140"/>
<organism evidence="3 4">
    <name type="scientific">Synoicihabitans lomoniglobus</name>
    <dbReference type="NCBI Taxonomy" id="2909285"/>
    <lineage>
        <taxon>Bacteria</taxon>
        <taxon>Pseudomonadati</taxon>
        <taxon>Verrucomicrobiota</taxon>
        <taxon>Opitutia</taxon>
        <taxon>Opitutales</taxon>
        <taxon>Opitutaceae</taxon>
        <taxon>Synoicihabitans</taxon>
    </lineage>
</organism>
<keyword evidence="1" id="KW-0328">Glycosyltransferase</keyword>
<dbReference type="RefSeq" id="WP_330927619.1">
    <property type="nucleotide sequence ID" value="NZ_CP119075.1"/>
</dbReference>
<accession>A0AAE9ZXE2</accession>
<dbReference type="SUPFAM" id="SSF53756">
    <property type="entry name" value="UDP-Glycosyltransferase/glycogen phosphorylase"/>
    <property type="match status" value="1"/>
</dbReference>
<dbReference type="PANTHER" id="PTHR12526:SF510">
    <property type="entry name" value="D-INOSITOL 3-PHOSPHATE GLYCOSYLTRANSFERASE"/>
    <property type="match status" value="1"/>
</dbReference>
<proteinExistence type="predicted"/>
<dbReference type="AlphaFoldDB" id="A0AAE9ZXE2"/>
<dbReference type="Proteomes" id="UP001218638">
    <property type="component" value="Chromosome"/>
</dbReference>
<dbReference type="Pfam" id="PF13692">
    <property type="entry name" value="Glyco_trans_1_4"/>
    <property type="match status" value="1"/>
</dbReference>
<protein>
    <submittedName>
        <fullName evidence="3">Glycosyltransferase family 4 protein</fullName>
    </submittedName>
</protein>
<keyword evidence="2" id="KW-0808">Transferase</keyword>
<evidence type="ECO:0000313" key="4">
    <source>
        <dbReference type="Proteomes" id="UP001218638"/>
    </source>
</evidence>